<sequence length="122" mass="13600">MTMNETAPDWSEIRQKLSRAQTISDAKARRLALRAVIEDMIEVFEICAPTEWEAHFLLHAIRHVENGYPAVAAEEIASVMKPRPQQTAMEGMHRHNFSGADSRGIPTGGRRQAPGRGARPVL</sequence>
<accession>A0A2N3PSX6</accession>
<keyword evidence="3" id="KW-1185">Reference proteome</keyword>
<protein>
    <submittedName>
        <fullName evidence="2">Uncharacterized protein</fullName>
    </submittedName>
</protein>
<dbReference type="Proteomes" id="UP000233293">
    <property type="component" value="Unassembled WGS sequence"/>
</dbReference>
<dbReference type="AlphaFoldDB" id="A0A2N3PSX6"/>
<proteinExistence type="predicted"/>
<dbReference type="EMBL" id="PIUM01000019">
    <property type="protein sequence ID" value="PKU23513.1"/>
    <property type="molecule type" value="Genomic_DNA"/>
</dbReference>
<gene>
    <name evidence="2" type="ORF">CWS72_15695</name>
</gene>
<organism evidence="2 3">
    <name type="scientific">Telmatospirillum siberiense</name>
    <dbReference type="NCBI Taxonomy" id="382514"/>
    <lineage>
        <taxon>Bacteria</taxon>
        <taxon>Pseudomonadati</taxon>
        <taxon>Pseudomonadota</taxon>
        <taxon>Alphaproteobacteria</taxon>
        <taxon>Rhodospirillales</taxon>
        <taxon>Rhodospirillaceae</taxon>
        <taxon>Telmatospirillum</taxon>
    </lineage>
</organism>
<name>A0A2N3PSX6_9PROT</name>
<evidence type="ECO:0000313" key="3">
    <source>
        <dbReference type="Proteomes" id="UP000233293"/>
    </source>
</evidence>
<feature type="region of interest" description="Disordered" evidence="1">
    <location>
        <begin position="95"/>
        <end position="122"/>
    </location>
</feature>
<evidence type="ECO:0000313" key="2">
    <source>
        <dbReference type="EMBL" id="PKU23513.1"/>
    </source>
</evidence>
<reference evidence="3" key="1">
    <citation type="submission" date="2017-12" db="EMBL/GenBank/DDBJ databases">
        <title>Draft genome sequence of Telmatospirillum siberiense 26-4b1T, an acidotolerant peatland alphaproteobacterium potentially involved in sulfur cycling.</title>
        <authorList>
            <person name="Hausmann B."/>
            <person name="Pjevac P."/>
            <person name="Schreck K."/>
            <person name="Herbold C.W."/>
            <person name="Daims H."/>
            <person name="Wagner M."/>
            <person name="Pester M."/>
            <person name="Loy A."/>
        </authorList>
    </citation>
    <scope>NUCLEOTIDE SEQUENCE [LARGE SCALE GENOMIC DNA]</scope>
    <source>
        <strain evidence="3">26-4b1</strain>
    </source>
</reference>
<comment type="caution">
    <text evidence="2">The sequence shown here is derived from an EMBL/GenBank/DDBJ whole genome shotgun (WGS) entry which is preliminary data.</text>
</comment>
<evidence type="ECO:0000256" key="1">
    <source>
        <dbReference type="SAM" id="MobiDB-lite"/>
    </source>
</evidence>
<feature type="compositionally biased region" description="Low complexity" evidence="1">
    <location>
        <begin position="108"/>
        <end position="122"/>
    </location>
</feature>